<organism evidence="2 3">
    <name type="scientific">Desulfosarcina widdelii</name>
    <dbReference type="NCBI Taxonomy" id="947919"/>
    <lineage>
        <taxon>Bacteria</taxon>
        <taxon>Pseudomonadati</taxon>
        <taxon>Thermodesulfobacteriota</taxon>
        <taxon>Desulfobacteria</taxon>
        <taxon>Desulfobacterales</taxon>
        <taxon>Desulfosarcinaceae</taxon>
        <taxon>Desulfosarcina</taxon>
    </lineage>
</organism>
<name>A0A5K7YYB7_9BACT</name>
<evidence type="ECO:0000313" key="3">
    <source>
        <dbReference type="Proteomes" id="UP000427769"/>
    </source>
</evidence>
<dbReference type="Proteomes" id="UP000427769">
    <property type="component" value="Chromosome"/>
</dbReference>
<dbReference type="AlphaFoldDB" id="A0A5K7YYB7"/>
<dbReference type="KEGG" id="dwd:DSCW_08320"/>
<gene>
    <name evidence="2" type="ORF">DSCW_08320</name>
</gene>
<reference evidence="2 3" key="1">
    <citation type="submission" date="2019-11" db="EMBL/GenBank/DDBJ databases">
        <title>Comparative genomics of hydrocarbon-degrading Desulfosarcina strains.</title>
        <authorList>
            <person name="Watanabe M."/>
            <person name="Kojima H."/>
            <person name="Fukui M."/>
        </authorList>
    </citation>
    <scope>NUCLEOTIDE SEQUENCE [LARGE SCALE GENOMIC DNA]</scope>
    <source>
        <strain evidence="2 3">PP31</strain>
    </source>
</reference>
<dbReference type="OrthoDB" id="5421733at2"/>
<keyword evidence="3" id="KW-1185">Reference proteome</keyword>
<evidence type="ECO:0000313" key="2">
    <source>
        <dbReference type="EMBL" id="BBO73415.1"/>
    </source>
</evidence>
<dbReference type="EMBL" id="AP021875">
    <property type="protein sequence ID" value="BBO73415.1"/>
    <property type="molecule type" value="Genomic_DNA"/>
</dbReference>
<accession>A0A5K7YYB7</accession>
<evidence type="ECO:0008006" key="4">
    <source>
        <dbReference type="Google" id="ProtNLM"/>
    </source>
</evidence>
<dbReference type="RefSeq" id="WP_155302526.1">
    <property type="nucleotide sequence ID" value="NZ_AP021875.1"/>
</dbReference>
<evidence type="ECO:0000256" key="1">
    <source>
        <dbReference type="SAM" id="MobiDB-lite"/>
    </source>
</evidence>
<sequence length="133" mass="14627">MTENEATLTTAEYSKKTGLATSTVARMLREGKLRGEKRGGKWVIFADGPESDSAEKKQPAAKTPSSPAPVSENPPSSTKSYDIETFSRLTYLTENGVRQWLRDGRLTGSTDSSGKMNVDASNLERDDFKHLVR</sequence>
<feature type="region of interest" description="Disordered" evidence="1">
    <location>
        <begin position="39"/>
        <end position="82"/>
    </location>
</feature>
<feature type="compositionally biased region" description="Basic and acidic residues" evidence="1">
    <location>
        <begin position="122"/>
        <end position="133"/>
    </location>
</feature>
<protein>
    <recommendedName>
        <fullName evidence="4">Helix-turn-helix domain-containing protein</fullName>
    </recommendedName>
</protein>
<proteinExistence type="predicted"/>
<feature type="region of interest" description="Disordered" evidence="1">
    <location>
        <begin position="100"/>
        <end position="133"/>
    </location>
</feature>